<dbReference type="AlphaFoldDB" id="A0A0F8YK11"/>
<gene>
    <name evidence="1" type="ORF">LCGC14_2810310</name>
</gene>
<evidence type="ECO:0000313" key="1">
    <source>
        <dbReference type="EMBL" id="KKK81748.1"/>
    </source>
</evidence>
<feature type="non-terminal residue" evidence="1">
    <location>
        <position position="1"/>
    </location>
</feature>
<comment type="caution">
    <text evidence="1">The sequence shown here is derived from an EMBL/GenBank/DDBJ whole genome shotgun (WGS) entry which is preliminary data.</text>
</comment>
<reference evidence="1" key="1">
    <citation type="journal article" date="2015" name="Nature">
        <title>Complex archaea that bridge the gap between prokaryotes and eukaryotes.</title>
        <authorList>
            <person name="Spang A."/>
            <person name="Saw J.H."/>
            <person name="Jorgensen S.L."/>
            <person name="Zaremba-Niedzwiedzka K."/>
            <person name="Martijn J."/>
            <person name="Lind A.E."/>
            <person name="van Eijk R."/>
            <person name="Schleper C."/>
            <person name="Guy L."/>
            <person name="Ettema T.J."/>
        </authorList>
    </citation>
    <scope>NUCLEOTIDE SEQUENCE</scope>
</reference>
<dbReference type="EMBL" id="LAZR01052986">
    <property type="protein sequence ID" value="KKK81748.1"/>
    <property type="molecule type" value="Genomic_DNA"/>
</dbReference>
<protein>
    <submittedName>
        <fullName evidence="1">Uncharacterized protein</fullName>
    </submittedName>
</protein>
<name>A0A0F8YK11_9ZZZZ</name>
<organism evidence="1">
    <name type="scientific">marine sediment metagenome</name>
    <dbReference type="NCBI Taxonomy" id="412755"/>
    <lineage>
        <taxon>unclassified sequences</taxon>
        <taxon>metagenomes</taxon>
        <taxon>ecological metagenomes</taxon>
    </lineage>
</organism>
<sequence length="164" mass="18860">FSADTPLVILGAEIQDEQGSWHPILPLSFQERRRTGIAEAEFQPTSGRPIEYEKRENELILRPAPDNGVTVTLTAGLKLFYLRTADVYTSQEVSTGTKVPGFPSPWHDIIAYEVAYHYAIANGLPNANQLFQEFNRKEQAMLDFISRRNQDERHIMRPKRIRYI</sequence>
<accession>A0A0F8YK11</accession>
<proteinExistence type="predicted"/>